<dbReference type="InterPro" id="IPR050832">
    <property type="entry name" value="Bact_Acetyltransf"/>
</dbReference>
<dbReference type="Gene3D" id="3.40.630.30">
    <property type="match status" value="1"/>
</dbReference>
<dbReference type="RefSeq" id="WP_067940924.1">
    <property type="nucleotide sequence ID" value="NZ_CP014228.1"/>
</dbReference>
<gene>
    <name evidence="4" type="ORF">AXF14_03655</name>
</gene>
<dbReference type="PANTHER" id="PTHR43877">
    <property type="entry name" value="AMINOALKYLPHOSPHONATE N-ACETYLTRANSFERASE-RELATED-RELATED"/>
    <property type="match status" value="1"/>
</dbReference>
<reference evidence="5" key="1">
    <citation type="submission" date="2016-02" db="EMBL/GenBank/DDBJ databases">
        <authorList>
            <person name="Holder M.E."/>
            <person name="Ajami N.J."/>
            <person name="Petrosino J.F."/>
        </authorList>
    </citation>
    <scope>NUCLEOTIDE SEQUENCE [LARGE SCALE GENOMIC DNA]</scope>
    <source>
        <strain evidence="5">CCUG 36733</strain>
    </source>
</reference>
<keyword evidence="1" id="KW-0808">Transferase</keyword>
<dbReference type="SUPFAM" id="SSF55729">
    <property type="entry name" value="Acyl-CoA N-acyltransferases (Nat)"/>
    <property type="match status" value="1"/>
</dbReference>
<evidence type="ECO:0000259" key="3">
    <source>
        <dbReference type="PROSITE" id="PS51186"/>
    </source>
</evidence>
<organism evidence="4 5">
    <name type="scientific">Actinomyces radicidentis</name>
    <dbReference type="NCBI Taxonomy" id="111015"/>
    <lineage>
        <taxon>Bacteria</taxon>
        <taxon>Bacillati</taxon>
        <taxon>Actinomycetota</taxon>
        <taxon>Actinomycetes</taxon>
        <taxon>Actinomycetales</taxon>
        <taxon>Actinomycetaceae</taxon>
        <taxon>Actinomyces</taxon>
    </lineage>
</organism>
<dbReference type="KEGG" id="ard:AXF14_03655"/>
<dbReference type="OrthoDB" id="149709at2"/>
<evidence type="ECO:0000256" key="2">
    <source>
        <dbReference type="ARBA" id="ARBA00023315"/>
    </source>
</evidence>
<dbReference type="STRING" id="111015.AXF14_03655"/>
<proteinExistence type="predicted"/>
<evidence type="ECO:0000313" key="5">
    <source>
        <dbReference type="Proteomes" id="UP000065220"/>
    </source>
</evidence>
<dbReference type="InterPro" id="IPR000182">
    <property type="entry name" value="GNAT_dom"/>
</dbReference>
<feature type="domain" description="N-acetyltransferase" evidence="3">
    <location>
        <begin position="154"/>
        <end position="309"/>
    </location>
</feature>
<evidence type="ECO:0000313" key="4">
    <source>
        <dbReference type="EMBL" id="AMD86857.1"/>
    </source>
</evidence>
<dbReference type="PROSITE" id="PS51186">
    <property type="entry name" value="GNAT"/>
    <property type="match status" value="1"/>
</dbReference>
<sequence length="309" mass="32694">MSPSAYHRDVAALTAAHNRRLSSLDPDLGPVPVPDVDGARAVLVARGAVGIWSHQEVHDADLSALWGGRSQDLLAVRSGHGIAPVLGCLLDQLDLIRGTAAPDGDAEVVVRLPALEPGVAPVLLERGLRPVSQTALLRVAPEVPATEEDAVGTVGTRAATPDDVDAVAALLREMHESDVAWGSGYLRPTTASYLRRLAEEACARDGWTWIAEEGGAPIGVVSLQGAEEAAWATGATSLQPAHYLGLMAVTATARRHGTGRRLVALAHRAAAERGARAIVLDHAALSPLSATFWHRRGYRPLWTTWVRRG</sequence>
<keyword evidence="2" id="KW-0012">Acyltransferase</keyword>
<protein>
    <recommendedName>
        <fullName evidence="3">N-acetyltransferase domain-containing protein</fullName>
    </recommendedName>
</protein>
<evidence type="ECO:0000256" key="1">
    <source>
        <dbReference type="ARBA" id="ARBA00022679"/>
    </source>
</evidence>
<dbReference type="Proteomes" id="UP000065220">
    <property type="component" value="Chromosome"/>
</dbReference>
<dbReference type="EMBL" id="CP014228">
    <property type="protein sequence ID" value="AMD86857.1"/>
    <property type="molecule type" value="Genomic_DNA"/>
</dbReference>
<dbReference type="AlphaFoldDB" id="A0A0X8JDH4"/>
<dbReference type="Pfam" id="PF13508">
    <property type="entry name" value="Acetyltransf_7"/>
    <property type="match status" value="1"/>
</dbReference>
<dbReference type="GO" id="GO:0016747">
    <property type="term" value="F:acyltransferase activity, transferring groups other than amino-acyl groups"/>
    <property type="evidence" value="ECO:0007669"/>
    <property type="project" value="InterPro"/>
</dbReference>
<accession>A0A0X8JDH4</accession>
<keyword evidence="5" id="KW-1185">Reference proteome</keyword>
<name>A0A0X8JDH4_ACTRD</name>
<dbReference type="InterPro" id="IPR016181">
    <property type="entry name" value="Acyl_CoA_acyltransferase"/>
</dbReference>